<comment type="caution">
    <text evidence="2">The sequence shown here is derived from an EMBL/GenBank/DDBJ whole genome shotgun (WGS) entry which is preliminary data.</text>
</comment>
<reference evidence="2 3" key="1">
    <citation type="submission" date="2024-02" db="EMBL/GenBank/DDBJ databases">
        <authorList>
            <person name="Chen Y."/>
            <person name="Shah S."/>
            <person name="Dougan E. K."/>
            <person name="Thang M."/>
            <person name="Chan C."/>
        </authorList>
    </citation>
    <scope>NUCLEOTIDE SEQUENCE [LARGE SCALE GENOMIC DNA]</scope>
</reference>
<evidence type="ECO:0000313" key="2">
    <source>
        <dbReference type="EMBL" id="CAK8993269.1"/>
    </source>
</evidence>
<evidence type="ECO:0000256" key="1">
    <source>
        <dbReference type="SAM" id="MobiDB-lite"/>
    </source>
</evidence>
<sequence length="85" mass="9473">MDALPARRPDRINALHPAMRASIRCHQMHFARIRMADGKFPIVLQLVVNQLAAPEMGENAKEELDSACDEDAPPFPAAEDDAYPF</sequence>
<dbReference type="Proteomes" id="UP001642464">
    <property type="component" value="Unassembled WGS sequence"/>
</dbReference>
<dbReference type="EMBL" id="CAXAMM010001740">
    <property type="protein sequence ID" value="CAK8993269.1"/>
    <property type="molecule type" value="Genomic_DNA"/>
</dbReference>
<name>A0ABP0HSR2_9DINO</name>
<feature type="region of interest" description="Disordered" evidence="1">
    <location>
        <begin position="58"/>
        <end position="85"/>
    </location>
</feature>
<keyword evidence="3" id="KW-1185">Reference proteome</keyword>
<protein>
    <submittedName>
        <fullName evidence="2">Uncharacterized protein</fullName>
    </submittedName>
</protein>
<gene>
    <name evidence="2" type="ORF">SCF082_LOCUS3442</name>
</gene>
<accession>A0ABP0HSR2</accession>
<proteinExistence type="predicted"/>
<organism evidence="2 3">
    <name type="scientific">Durusdinium trenchii</name>
    <dbReference type="NCBI Taxonomy" id="1381693"/>
    <lineage>
        <taxon>Eukaryota</taxon>
        <taxon>Sar</taxon>
        <taxon>Alveolata</taxon>
        <taxon>Dinophyceae</taxon>
        <taxon>Suessiales</taxon>
        <taxon>Symbiodiniaceae</taxon>
        <taxon>Durusdinium</taxon>
    </lineage>
</organism>
<feature type="compositionally biased region" description="Acidic residues" evidence="1">
    <location>
        <begin position="65"/>
        <end position="85"/>
    </location>
</feature>
<evidence type="ECO:0000313" key="3">
    <source>
        <dbReference type="Proteomes" id="UP001642464"/>
    </source>
</evidence>
<feature type="non-terminal residue" evidence="2">
    <location>
        <position position="85"/>
    </location>
</feature>